<protein>
    <submittedName>
        <fullName evidence="1">Uncharacterized protein</fullName>
    </submittedName>
</protein>
<dbReference type="Proteomes" id="UP000061489">
    <property type="component" value="Chromosome"/>
</dbReference>
<dbReference type="AlphaFoldDB" id="W5YIH4"/>
<reference evidence="1 2" key="1">
    <citation type="journal article" date="2014" name="Genome Announc.">
        <title>Draft Genome Sequences of Marinobacter similis A3d10T and Marinobacter salarius R9SW1T.</title>
        <authorList>
            <person name="Ivanova E.P."/>
            <person name="Ng H.J."/>
            <person name="Webb H.K."/>
            <person name="Feng G."/>
            <person name="Oshima K."/>
            <person name="Hattori M."/>
            <person name="Ohkuma M."/>
            <person name="Sergeev A.F."/>
            <person name="Mikhailov V.V."/>
            <person name="Crawford R.J."/>
            <person name="Sawabe T."/>
        </authorList>
    </citation>
    <scope>NUCLEOTIDE SEQUENCE [LARGE SCALE GENOMIC DNA]</scope>
    <source>
        <strain evidence="1 2">A3d10</strain>
    </source>
</reference>
<organism evidence="1 2">
    <name type="scientific">Marinobacter similis</name>
    <dbReference type="NCBI Taxonomy" id="1420916"/>
    <lineage>
        <taxon>Bacteria</taxon>
        <taxon>Pseudomonadati</taxon>
        <taxon>Pseudomonadota</taxon>
        <taxon>Gammaproteobacteria</taxon>
        <taxon>Pseudomonadales</taxon>
        <taxon>Marinobacteraceae</taxon>
        <taxon>Marinobacter</taxon>
    </lineage>
</organism>
<dbReference type="EMBL" id="CP007151">
    <property type="protein sequence ID" value="AHI28861.1"/>
    <property type="molecule type" value="Genomic_DNA"/>
</dbReference>
<sequence>MKSVALATLIIILLAGIVFQYYITALPDLEQPITLSSASVGADGESISAAFVDKDGHEFHFGVRGDAESDRESFPAFYIRNPKLVPYFYWPSTGGPDERKLLRLVAGWLERNVNPELRERLEQNDVEGLSGPDKEVAAVHEIYDILMSRHRL</sequence>
<proteinExistence type="predicted"/>
<evidence type="ECO:0000313" key="2">
    <source>
        <dbReference type="Proteomes" id="UP000061489"/>
    </source>
</evidence>
<dbReference type="HOGENOM" id="CLU_1935495_0_0_6"/>
<name>W5YIH4_9GAMM</name>
<keyword evidence="2" id="KW-1185">Reference proteome</keyword>
<accession>W5YIH4</accession>
<gene>
    <name evidence="1" type="ORF">AU14_10205</name>
</gene>
<evidence type="ECO:0000313" key="1">
    <source>
        <dbReference type="EMBL" id="AHI28861.1"/>
    </source>
</evidence>
<dbReference type="KEGG" id="msx:AU14_10205"/>
<dbReference type="STRING" id="1420916.AU14_10205"/>